<reference evidence="3 4" key="1">
    <citation type="journal article" date="2024" name="BMC Genomics">
        <title>De novo assembly and annotation of Popillia japonica's genome with initial clues to its potential as an invasive pest.</title>
        <authorList>
            <person name="Cucini C."/>
            <person name="Boschi S."/>
            <person name="Funari R."/>
            <person name="Cardaioli E."/>
            <person name="Iannotti N."/>
            <person name="Marturano G."/>
            <person name="Paoli F."/>
            <person name="Bruttini M."/>
            <person name="Carapelli A."/>
            <person name="Frati F."/>
            <person name="Nardi F."/>
        </authorList>
    </citation>
    <scope>NUCLEOTIDE SEQUENCE [LARGE SCALE GENOMIC DNA]</scope>
    <source>
        <strain evidence="3">DMR45628</strain>
    </source>
</reference>
<dbReference type="PANTHER" id="PTHR21505">
    <property type="entry name" value="MADF DOMAIN-CONTAINING PROTEIN-RELATED"/>
    <property type="match status" value="1"/>
</dbReference>
<feature type="domain" description="MADF" evidence="2">
    <location>
        <begin position="10"/>
        <end position="106"/>
    </location>
</feature>
<feature type="compositionally biased region" description="Basic and acidic residues" evidence="1">
    <location>
        <begin position="123"/>
        <end position="133"/>
    </location>
</feature>
<organism evidence="3 4">
    <name type="scientific">Popillia japonica</name>
    <name type="common">Japanese beetle</name>
    <dbReference type="NCBI Taxonomy" id="7064"/>
    <lineage>
        <taxon>Eukaryota</taxon>
        <taxon>Metazoa</taxon>
        <taxon>Ecdysozoa</taxon>
        <taxon>Arthropoda</taxon>
        <taxon>Hexapoda</taxon>
        <taxon>Insecta</taxon>
        <taxon>Pterygota</taxon>
        <taxon>Neoptera</taxon>
        <taxon>Endopterygota</taxon>
        <taxon>Coleoptera</taxon>
        <taxon>Polyphaga</taxon>
        <taxon>Scarabaeiformia</taxon>
        <taxon>Scarabaeidae</taxon>
        <taxon>Rutelinae</taxon>
        <taxon>Popillia</taxon>
    </lineage>
</organism>
<evidence type="ECO:0000259" key="2">
    <source>
        <dbReference type="PROSITE" id="PS51029"/>
    </source>
</evidence>
<evidence type="ECO:0000313" key="4">
    <source>
        <dbReference type="Proteomes" id="UP001458880"/>
    </source>
</evidence>
<dbReference type="Pfam" id="PF10545">
    <property type="entry name" value="MADF_DNA_bdg"/>
    <property type="match status" value="1"/>
</dbReference>
<protein>
    <submittedName>
        <fullName evidence="3">Alcohol dehydrogenase transcription factor Myb/SANT-like</fullName>
    </submittedName>
</protein>
<sequence>MDFSTQEIFEFLDLYESEPILWDPKHALRRNRNEVKQSWERIQHSFSIDCTIDLLKKKRDSLMATFRPLIAKVKRSMKVGADGAEVYTPSWFAYEKMSGFLLPIYLSDIEEVDIVENQNAEEDSNHDQEHEQTLSRTIKSPPPQQAKKRKLISTRAVEVQVADSCQVYRATENNGSTSGGFMPKLLAMKLREFDEFSRATVMNDIDNLMYRAKMRFYRQSDPLGNFSGSMNNANIAQNVPNSSCEASSATSSEFIEEYTERKVF</sequence>
<name>A0AAW1KGE0_POPJA</name>
<comment type="caution">
    <text evidence="3">The sequence shown here is derived from an EMBL/GenBank/DDBJ whole genome shotgun (WGS) entry which is preliminary data.</text>
</comment>
<dbReference type="SMART" id="SM00595">
    <property type="entry name" value="MADF"/>
    <property type="match status" value="1"/>
</dbReference>
<gene>
    <name evidence="3" type="ORF">QE152_g24269</name>
</gene>
<dbReference type="InterPro" id="IPR006578">
    <property type="entry name" value="MADF-dom"/>
</dbReference>
<dbReference type="AlphaFoldDB" id="A0AAW1KGE0"/>
<dbReference type="Proteomes" id="UP001458880">
    <property type="component" value="Unassembled WGS sequence"/>
</dbReference>
<evidence type="ECO:0000256" key="1">
    <source>
        <dbReference type="SAM" id="MobiDB-lite"/>
    </source>
</evidence>
<dbReference type="PROSITE" id="PS51029">
    <property type="entry name" value="MADF"/>
    <property type="match status" value="1"/>
</dbReference>
<proteinExistence type="predicted"/>
<keyword evidence="4" id="KW-1185">Reference proteome</keyword>
<evidence type="ECO:0000313" key="3">
    <source>
        <dbReference type="EMBL" id="KAK9717238.1"/>
    </source>
</evidence>
<dbReference type="EMBL" id="JASPKY010000245">
    <property type="protein sequence ID" value="KAK9717238.1"/>
    <property type="molecule type" value="Genomic_DNA"/>
</dbReference>
<accession>A0AAW1KGE0</accession>
<feature type="region of interest" description="Disordered" evidence="1">
    <location>
        <begin position="119"/>
        <end position="152"/>
    </location>
</feature>
<dbReference type="PANTHER" id="PTHR21505:SF12">
    <property type="entry name" value="MADF DOMAIN-CONTAINING PROTEIN-RELATED"/>
    <property type="match status" value="1"/>
</dbReference>